<keyword evidence="1 4" id="KW-0732">Signal</keyword>
<reference evidence="6" key="2">
    <citation type="submission" date="2018-05" db="EMBL/GenBank/DDBJ databases">
        <title>OgluRS3 (Oryza glumaepatula Reference Sequence Version 3).</title>
        <authorList>
            <person name="Zhang J."/>
            <person name="Kudrna D."/>
            <person name="Lee S."/>
            <person name="Talag J."/>
            <person name="Welchert J."/>
            <person name="Wing R.A."/>
        </authorList>
    </citation>
    <scope>NUCLEOTIDE SEQUENCE [LARGE SCALE GENOMIC DNA]</scope>
</reference>
<dbReference type="Gene3D" id="3.30.430.20">
    <property type="entry name" value="Gnk2 domain, C-X8-C-X2-C motif"/>
    <property type="match status" value="1"/>
</dbReference>
<name>A0A0E0AKW8_9ORYZ</name>
<dbReference type="Proteomes" id="UP000026961">
    <property type="component" value="Chromosome 7"/>
</dbReference>
<reference evidence="6" key="1">
    <citation type="submission" date="2015-04" db="UniProtKB">
        <authorList>
            <consortium name="EnsemblPlants"/>
        </authorList>
    </citation>
    <scope>IDENTIFICATION</scope>
</reference>
<proteinExistence type="predicted"/>
<sequence>MPRATILLLVLALVASQLSAADDDALVDDGHTPPPFHMCGILPGPYAANSTYEANLRYLAATLPAKVMNGSSSSSVDVLAGERPNLIAASASCNSSSSEYHDCGACVAEAFRCARRLCPYSRHAVVHLGGGACSVRLHNWYKRIAFQVSLQVIGVACVLFMFLREWRDRKRGTAKLLP</sequence>
<keyword evidence="3" id="KW-1133">Transmembrane helix</keyword>
<feature type="chain" id="PRO_5002353867" description="Gnk2-homologous domain-containing protein" evidence="4">
    <location>
        <begin position="21"/>
        <end position="178"/>
    </location>
</feature>
<evidence type="ECO:0000256" key="3">
    <source>
        <dbReference type="SAM" id="Phobius"/>
    </source>
</evidence>
<feature type="signal peptide" evidence="4">
    <location>
        <begin position="1"/>
        <end position="20"/>
    </location>
</feature>
<accession>A0A0E0AKW8</accession>
<keyword evidence="3" id="KW-0812">Transmembrane</keyword>
<feature type="domain" description="Gnk2-homologous" evidence="5">
    <location>
        <begin position="34"/>
        <end position="142"/>
    </location>
</feature>
<evidence type="ECO:0000313" key="7">
    <source>
        <dbReference type="Proteomes" id="UP000026961"/>
    </source>
</evidence>
<evidence type="ECO:0000256" key="2">
    <source>
        <dbReference type="ARBA" id="ARBA00022737"/>
    </source>
</evidence>
<dbReference type="STRING" id="40148.A0A0E0AKW8"/>
<dbReference type="HOGENOM" id="CLU_100400_2_0_1"/>
<evidence type="ECO:0000259" key="5">
    <source>
        <dbReference type="PROSITE" id="PS51473"/>
    </source>
</evidence>
<evidence type="ECO:0000256" key="4">
    <source>
        <dbReference type="SAM" id="SignalP"/>
    </source>
</evidence>
<keyword evidence="3" id="KW-0472">Membrane</keyword>
<feature type="transmembrane region" description="Helical" evidence="3">
    <location>
        <begin position="144"/>
        <end position="163"/>
    </location>
</feature>
<dbReference type="InterPro" id="IPR038408">
    <property type="entry name" value="GNK2_sf"/>
</dbReference>
<dbReference type="EnsemblPlants" id="OGLUM07G16920.1">
    <property type="protein sequence ID" value="OGLUM07G16920.1"/>
    <property type="gene ID" value="OGLUM07G16920"/>
</dbReference>
<organism evidence="6">
    <name type="scientific">Oryza glumipatula</name>
    <dbReference type="NCBI Taxonomy" id="40148"/>
    <lineage>
        <taxon>Eukaryota</taxon>
        <taxon>Viridiplantae</taxon>
        <taxon>Streptophyta</taxon>
        <taxon>Embryophyta</taxon>
        <taxon>Tracheophyta</taxon>
        <taxon>Spermatophyta</taxon>
        <taxon>Magnoliopsida</taxon>
        <taxon>Liliopsida</taxon>
        <taxon>Poales</taxon>
        <taxon>Poaceae</taxon>
        <taxon>BOP clade</taxon>
        <taxon>Oryzoideae</taxon>
        <taxon>Oryzeae</taxon>
        <taxon>Oryzinae</taxon>
        <taxon>Oryza</taxon>
    </lineage>
</organism>
<keyword evidence="2" id="KW-0677">Repeat</keyword>
<keyword evidence="7" id="KW-1185">Reference proteome</keyword>
<dbReference type="PROSITE" id="PS51473">
    <property type="entry name" value="GNK2"/>
    <property type="match status" value="1"/>
</dbReference>
<protein>
    <recommendedName>
        <fullName evidence="5">Gnk2-homologous domain-containing protein</fullName>
    </recommendedName>
</protein>
<dbReference type="PANTHER" id="PTHR32099">
    <property type="entry name" value="CYSTEINE-RICH REPEAT SECRETORY PROTEIN"/>
    <property type="match status" value="1"/>
</dbReference>
<dbReference type="InterPro" id="IPR002902">
    <property type="entry name" value="GNK2"/>
</dbReference>
<dbReference type="PANTHER" id="PTHR32099:SF43">
    <property type="entry name" value="GNK2-HOMOLOGOUS DOMAIN-CONTAINING PROTEIN"/>
    <property type="match status" value="1"/>
</dbReference>
<evidence type="ECO:0000256" key="1">
    <source>
        <dbReference type="ARBA" id="ARBA00022729"/>
    </source>
</evidence>
<dbReference type="AlphaFoldDB" id="A0A0E0AKW8"/>
<dbReference type="Pfam" id="PF01657">
    <property type="entry name" value="Stress-antifung"/>
    <property type="match status" value="1"/>
</dbReference>
<evidence type="ECO:0000313" key="6">
    <source>
        <dbReference type="EnsemblPlants" id="OGLUM07G16920.1"/>
    </source>
</evidence>
<dbReference type="Gramene" id="OGLUM07G16920.1">
    <property type="protein sequence ID" value="OGLUM07G16920.1"/>
    <property type="gene ID" value="OGLUM07G16920"/>
</dbReference>
<dbReference type="eggNOG" id="ENOG502R3SN">
    <property type="taxonomic scope" value="Eukaryota"/>
</dbReference>